<feature type="transmembrane region" description="Helical" evidence="1">
    <location>
        <begin position="188"/>
        <end position="205"/>
    </location>
</feature>
<feature type="transmembrane region" description="Helical" evidence="1">
    <location>
        <begin position="250"/>
        <end position="275"/>
    </location>
</feature>
<feature type="transmembrane region" description="Helical" evidence="1">
    <location>
        <begin position="325"/>
        <end position="347"/>
    </location>
</feature>
<evidence type="ECO:0000256" key="1">
    <source>
        <dbReference type="SAM" id="Phobius"/>
    </source>
</evidence>
<dbReference type="RefSeq" id="WP_160847704.1">
    <property type="nucleotide sequence ID" value="NZ_WMEQ01000001.1"/>
</dbReference>
<evidence type="ECO:0000313" key="3">
    <source>
        <dbReference type="Proteomes" id="UP000468638"/>
    </source>
</evidence>
<feature type="transmembrane region" description="Helical" evidence="1">
    <location>
        <begin position="27"/>
        <end position="46"/>
    </location>
</feature>
<comment type="caution">
    <text evidence="2">The sequence shown here is derived from an EMBL/GenBank/DDBJ whole genome shotgun (WGS) entry which is preliminary data.</text>
</comment>
<feature type="transmembrane region" description="Helical" evidence="1">
    <location>
        <begin position="66"/>
        <end position="94"/>
    </location>
</feature>
<feature type="transmembrane region" description="Helical" evidence="1">
    <location>
        <begin position="512"/>
        <end position="530"/>
    </location>
</feature>
<name>A0A6I4ZQ87_9BACI</name>
<keyword evidence="1" id="KW-1133">Transmembrane helix</keyword>
<feature type="transmembrane region" description="Helical" evidence="1">
    <location>
        <begin position="115"/>
        <end position="140"/>
    </location>
</feature>
<feature type="transmembrane region" description="Helical" evidence="1">
    <location>
        <begin position="483"/>
        <end position="506"/>
    </location>
</feature>
<keyword evidence="1" id="KW-0472">Membrane</keyword>
<feature type="transmembrane region" description="Helical" evidence="1">
    <location>
        <begin position="439"/>
        <end position="463"/>
    </location>
</feature>
<organism evidence="2 3">
    <name type="scientific">Pontibacillus yanchengensis</name>
    <dbReference type="NCBI Taxonomy" id="462910"/>
    <lineage>
        <taxon>Bacteria</taxon>
        <taxon>Bacillati</taxon>
        <taxon>Bacillota</taxon>
        <taxon>Bacilli</taxon>
        <taxon>Bacillales</taxon>
        <taxon>Bacillaceae</taxon>
        <taxon>Pontibacillus</taxon>
    </lineage>
</organism>
<feature type="transmembrane region" description="Helical" evidence="1">
    <location>
        <begin position="367"/>
        <end position="388"/>
    </location>
</feature>
<proteinExistence type="predicted"/>
<gene>
    <name evidence="2" type="ORF">GLW05_02185</name>
</gene>
<dbReference type="OrthoDB" id="138672at2"/>
<dbReference type="EMBL" id="WMEQ01000001">
    <property type="protein sequence ID" value="MYL32415.1"/>
    <property type="molecule type" value="Genomic_DNA"/>
</dbReference>
<reference evidence="2 3" key="1">
    <citation type="submission" date="2019-11" db="EMBL/GenBank/DDBJ databases">
        <title>Genome sequences of 17 halophilic strains isolated from different environments.</title>
        <authorList>
            <person name="Furrow R.E."/>
        </authorList>
    </citation>
    <scope>NUCLEOTIDE SEQUENCE [LARGE SCALE GENOMIC DNA]</scope>
    <source>
        <strain evidence="2 3">22514_16_FS</strain>
    </source>
</reference>
<dbReference type="AlphaFoldDB" id="A0A6I4ZQ87"/>
<accession>A0A6I4ZQ87</accession>
<protein>
    <submittedName>
        <fullName evidence="2">ABC transporter permease</fullName>
    </submittedName>
</protein>
<keyword evidence="1" id="KW-0812">Transmembrane</keyword>
<sequence>MNKTLLLFKTMVKMHFSMVGKDDKFKINVFIISLALIPIGIMWMFLLNTIISSLYQVLEPTGHESFIIAIGLILTGILLLFTSIPSILSSFYFAEDIEDYLAMPFHPYQLVIGKSLAPLLTVYGISAVVILPILFFYGLAYGSGILFALNGFLTFIFFPLIPFILSALMVMVLMRYANISKNKDRTKFVAGMFSLFMIVGFNVIIRMNQDTDQLSQGLGKWLEQQDQLLWNVTKFIPNVYAATKALEVDVWWHSVLFLVLFLLITVIAITLFIVFGQRFYYQGVLGISGGGKGKKVEDIESRTSSRSILWSYTTKELKTIIRTPAFFMNCVINSLFAPFFIFIMMFIDEDIGAMASTLQSIAPKSILLALFLFSIFVLGTNPTATSAISREGSNWFTNLYMPIQPKTILYGKLLAAWIVESVSIVLLLILFGFVINVPIFVLILWLILVVGASWISNLIGVFIDIHNPKLKWNDEQQVFKSRFAPLQSLLILFFGFGTLVLFLWFLPFVTNVWITFLILGIVIGTSIYFTQRKLIQTVDTQFIHIMEKQ</sequence>
<feature type="transmembrane region" description="Helical" evidence="1">
    <location>
        <begin position="152"/>
        <end position="176"/>
    </location>
</feature>
<evidence type="ECO:0000313" key="2">
    <source>
        <dbReference type="EMBL" id="MYL32415.1"/>
    </source>
</evidence>
<feature type="transmembrane region" description="Helical" evidence="1">
    <location>
        <begin position="409"/>
        <end position="433"/>
    </location>
</feature>
<dbReference type="Proteomes" id="UP000468638">
    <property type="component" value="Unassembled WGS sequence"/>
</dbReference>